<keyword evidence="3" id="KW-0472">Membrane</keyword>
<accession>A0A5B8R9X4</accession>
<feature type="region of interest" description="Disordered" evidence="2">
    <location>
        <begin position="510"/>
        <end position="543"/>
    </location>
</feature>
<protein>
    <submittedName>
        <fullName evidence="4">Uncharacterized protein</fullName>
    </submittedName>
</protein>
<dbReference type="EMBL" id="MN079080">
    <property type="protein sequence ID" value="QEA04172.1"/>
    <property type="molecule type" value="Genomic_DNA"/>
</dbReference>
<feature type="compositionally biased region" description="Basic and acidic residues" evidence="2">
    <location>
        <begin position="779"/>
        <end position="795"/>
    </location>
</feature>
<feature type="compositionally biased region" description="Acidic residues" evidence="2">
    <location>
        <begin position="521"/>
        <end position="530"/>
    </location>
</feature>
<name>A0A5B8R9X4_9ZZZZ</name>
<feature type="compositionally biased region" description="Basic and acidic residues" evidence="2">
    <location>
        <begin position="815"/>
        <end position="830"/>
    </location>
</feature>
<reference evidence="4" key="1">
    <citation type="submission" date="2019-06" db="EMBL/GenBank/DDBJ databases">
        <authorList>
            <person name="Murdoch R.W."/>
            <person name="Fathepure B."/>
        </authorList>
    </citation>
    <scope>NUCLEOTIDE SEQUENCE</scope>
</reference>
<feature type="coiled-coil region" evidence="1">
    <location>
        <begin position="600"/>
        <end position="696"/>
    </location>
</feature>
<feature type="region of interest" description="Disordered" evidence="2">
    <location>
        <begin position="779"/>
        <end position="830"/>
    </location>
</feature>
<keyword evidence="1" id="KW-0175">Coiled coil</keyword>
<evidence type="ECO:0000256" key="1">
    <source>
        <dbReference type="SAM" id="Coils"/>
    </source>
</evidence>
<evidence type="ECO:0000256" key="3">
    <source>
        <dbReference type="SAM" id="Phobius"/>
    </source>
</evidence>
<gene>
    <name evidence="4" type="ORF">KBTEX_00475</name>
</gene>
<dbReference type="Gene3D" id="1.10.287.1490">
    <property type="match status" value="1"/>
</dbReference>
<evidence type="ECO:0000313" key="4">
    <source>
        <dbReference type="EMBL" id="QEA04172.1"/>
    </source>
</evidence>
<feature type="coiled-coil region" evidence="1">
    <location>
        <begin position="404"/>
        <end position="438"/>
    </location>
</feature>
<dbReference type="AlphaFoldDB" id="A0A5B8R9X4"/>
<feature type="transmembrane region" description="Helical" evidence="3">
    <location>
        <begin position="21"/>
        <end position="40"/>
    </location>
</feature>
<sequence length="830" mass="88718">MFPRALPDMKRQHGLGLVETLLITLLVGGALVAGTLWLQIHTASGQAREQADILRQADRALLGFATAHYRLPCPDTDGDGLEDCSGGAIKGALPWRDLGVEDPALRARIRQLAYMVDRTGADLASAANRFDPGSVGTAEFRTVDDDGLVGHDGGDNEFRVFDNVGTPDLCLGISRAANASAPTVGGAGGSPVAYAIAHPGSRDMDGSGGLFDGENAAAGPVMADPGRAAGSGYDDRVVQRSHGRLSEALNCSSLILSLEGLSLGVSAVDEVHSQQEWLIGSSSVAAAVNAVKMAIAGTKAVIAGGTLGTSITELSAASAALSAAISTCVVIVGCAEIPHAAAWTAAAGVAVGASSAAIIANVAAYGLNLGALITNLTVAVQMGVELDEVDTGLGNGGGIDIDSLVGLDEVNDQLIEARDQAQDELDEREEELDEAFDERQDACRCGDAGQCRNYYDNWGWGLDAFLDDEMRSIMNEVSNKADDTDADVDLVDELRGDAADNLEAQQALEQAIDDRDRAERDEDFGDDAGGADDALGSARDEVEAELESRIDEVNERIDGLPGDPADTEEGQRLLEERQTLQETLDDLGSTTSGQSSDEQLESIENSIDDIDAEIANVECLLGERDDASCTNGETVDDPDRRQQLNNRLDELEESRRSLFEQKIRIDPDIDELEARIDQAESETERTKEAFEDQRQEVIDAAQGTYEEEVEVCETNADGEQECHTETKTRTVDRTDEMEDAVDDYFQAKAERPGDQPDDADSDFEACFIADREWRLARDGVENARESRDQAQRALDEFSDPSTEEPSGEPPVLWDRTGEILERSDEKGGSL</sequence>
<feature type="compositionally biased region" description="Acidic residues" evidence="2">
    <location>
        <begin position="796"/>
        <end position="806"/>
    </location>
</feature>
<evidence type="ECO:0000256" key="2">
    <source>
        <dbReference type="SAM" id="MobiDB-lite"/>
    </source>
</evidence>
<keyword evidence="3" id="KW-0812">Transmembrane</keyword>
<organism evidence="4">
    <name type="scientific">uncultured organism</name>
    <dbReference type="NCBI Taxonomy" id="155900"/>
    <lineage>
        <taxon>unclassified sequences</taxon>
        <taxon>environmental samples</taxon>
    </lineage>
</organism>
<proteinExistence type="predicted"/>
<keyword evidence="3" id="KW-1133">Transmembrane helix</keyword>